<dbReference type="Proteomes" id="UP000194003">
    <property type="component" value="Unassembled WGS sequence"/>
</dbReference>
<organism evidence="2 3">
    <name type="scientific">Magnetofaba australis IT-1</name>
    <dbReference type="NCBI Taxonomy" id="1434232"/>
    <lineage>
        <taxon>Bacteria</taxon>
        <taxon>Pseudomonadati</taxon>
        <taxon>Pseudomonadota</taxon>
        <taxon>Magnetococcia</taxon>
        <taxon>Magnetococcales</taxon>
        <taxon>Magnetococcaceae</taxon>
        <taxon>Magnetofaba</taxon>
    </lineage>
</organism>
<feature type="compositionally biased region" description="Basic residues" evidence="1">
    <location>
        <begin position="59"/>
        <end position="74"/>
    </location>
</feature>
<feature type="region of interest" description="Disordered" evidence="1">
    <location>
        <begin position="31"/>
        <end position="77"/>
    </location>
</feature>
<comment type="caution">
    <text evidence="2">The sequence shown here is derived from an EMBL/GenBank/DDBJ whole genome shotgun (WGS) entry which is preliminary data.</text>
</comment>
<sequence>MTGRGWFQWRTWRQSLTSSLKIARLCAKTQGVTPPDRYPHKLPDRRRIPSAAAGVGPPTHRHSAGQRRGPHHRWAPGAHWDLRSSRVPGNGICGFRN</sequence>
<proteinExistence type="predicted"/>
<gene>
    <name evidence="2" type="ORF">MAIT1_01146</name>
</gene>
<evidence type="ECO:0000313" key="3">
    <source>
        <dbReference type="Proteomes" id="UP000194003"/>
    </source>
</evidence>
<reference evidence="2 3" key="1">
    <citation type="journal article" date="2016" name="BMC Genomics">
        <title>Combined genomic and structural analyses of a cultured magnetotactic bacterium reveals its niche adaptation to a dynamic environment.</title>
        <authorList>
            <person name="Araujo A.C."/>
            <person name="Morillo V."/>
            <person name="Cypriano J."/>
            <person name="Teixeira L.C."/>
            <person name="Leao P."/>
            <person name="Lyra S."/>
            <person name="Almeida L.G."/>
            <person name="Bazylinski D.A."/>
            <person name="Vasconcellos A.T."/>
            <person name="Abreu F."/>
            <person name="Lins U."/>
        </authorList>
    </citation>
    <scope>NUCLEOTIDE SEQUENCE [LARGE SCALE GENOMIC DNA]</scope>
    <source>
        <strain evidence="2 3">IT-1</strain>
    </source>
</reference>
<name>A0A1Y2K797_9PROT</name>
<dbReference type="EMBL" id="LVJN01000016">
    <property type="protein sequence ID" value="OSM06174.1"/>
    <property type="molecule type" value="Genomic_DNA"/>
</dbReference>
<protein>
    <submittedName>
        <fullName evidence="2">Uncharacterized protein</fullName>
    </submittedName>
</protein>
<feature type="compositionally biased region" description="Basic and acidic residues" evidence="1">
    <location>
        <begin position="37"/>
        <end position="47"/>
    </location>
</feature>
<keyword evidence="3" id="KW-1185">Reference proteome</keyword>
<accession>A0A1Y2K797</accession>
<dbReference type="AlphaFoldDB" id="A0A1Y2K797"/>
<evidence type="ECO:0000313" key="2">
    <source>
        <dbReference type="EMBL" id="OSM06174.1"/>
    </source>
</evidence>
<evidence type="ECO:0000256" key="1">
    <source>
        <dbReference type="SAM" id="MobiDB-lite"/>
    </source>
</evidence>